<name>A0ABT7PMC4_9BACT</name>
<keyword evidence="2" id="KW-1185">Reference proteome</keyword>
<evidence type="ECO:0000313" key="1">
    <source>
        <dbReference type="EMBL" id="MDM4017642.1"/>
    </source>
</evidence>
<dbReference type="EMBL" id="JASZZN010000015">
    <property type="protein sequence ID" value="MDM4017642.1"/>
    <property type="molecule type" value="Genomic_DNA"/>
</dbReference>
<sequence>MIRNWIGQRCFSAIHGRNLVYNTCWEDPRLDREALQLTREDSVLVITSAGCNALDYALQDPQAVHAVDMNPLQNALLELKKAAIKSLQFDDFFQVFGRGFHTGWATLYRNQVRPHLTADVASIWDKRQNFFDGSGRRRSFYFRGTSGLFAWMINGYIDRPRGLREAVHEILKAETVEEQAKIYRDRGVEKMLFSRPMRWALRRDSVMAMLGVPRSQRLQLDRGYPGGIGKFIQDRIEHVFTRIPLHDNYFWRVYLTGSYARDCCPDYLTEAGFNSLANGLADRISTHTKTVESFLSSHDGLISRFVLLDHMDWLYEHHPQSLSAEWQRIIESATPEARILWRSAALEVDFVDPLVIAAEGRETRVGDLLRYQDDLANRLHQTDRVHTYGSFYIADLIGAAA</sequence>
<dbReference type="PANTHER" id="PTHR47473">
    <property type="entry name" value="BTA1P"/>
    <property type="match status" value="1"/>
</dbReference>
<dbReference type="Pfam" id="PF11899">
    <property type="entry name" value="DUF3419"/>
    <property type="match status" value="1"/>
</dbReference>
<gene>
    <name evidence="1" type="ORF">QTN89_19490</name>
</gene>
<dbReference type="PANTHER" id="PTHR47473:SF1">
    <property type="entry name" value="METHYLTRANSFERASE DOMAIN-CONTAINING PROTEIN"/>
    <property type="match status" value="1"/>
</dbReference>
<evidence type="ECO:0000313" key="2">
    <source>
        <dbReference type="Proteomes" id="UP001239462"/>
    </source>
</evidence>
<dbReference type="RefSeq" id="WP_149499895.1">
    <property type="nucleotide sequence ID" value="NZ_CP141221.1"/>
</dbReference>
<comment type="caution">
    <text evidence="1">The sequence shown here is derived from an EMBL/GenBank/DDBJ whole genome shotgun (WGS) entry which is preliminary data.</text>
</comment>
<accession>A0ABT7PMC4</accession>
<dbReference type="Proteomes" id="UP001239462">
    <property type="component" value="Unassembled WGS sequence"/>
</dbReference>
<proteinExistence type="predicted"/>
<organism evidence="1 2">
    <name type="scientific">Roseiconus lacunae</name>
    <dbReference type="NCBI Taxonomy" id="2605694"/>
    <lineage>
        <taxon>Bacteria</taxon>
        <taxon>Pseudomonadati</taxon>
        <taxon>Planctomycetota</taxon>
        <taxon>Planctomycetia</taxon>
        <taxon>Pirellulales</taxon>
        <taxon>Pirellulaceae</taxon>
        <taxon>Roseiconus</taxon>
    </lineage>
</organism>
<dbReference type="InterPro" id="IPR021829">
    <property type="entry name" value="DUF3419"/>
</dbReference>
<reference evidence="1 2" key="1">
    <citation type="submission" date="2023-06" db="EMBL/GenBank/DDBJ databases">
        <title>Roseiconus lacunae JC819 isolated from Gulf of Mannar region, Tamil Nadu.</title>
        <authorList>
            <person name="Pk S."/>
            <person name="Ch S."/>
            <person name="Ch V.R."/>
        </authorList>
    </citation>
    <scope>NUCLEOTIDE SEQUENCE [LARGE SCALE GENOMIC DNA]</scope>
    <source>
        <strain evidence="1 2">JC819</strain>
    </source>
</reference>
<protein>
    <submittedName>
        <fullName evidence="1">BtaA family protein</fullName>
    </submittedName>
</protein>